<dbReference type="EMBL" id="OV725078">
    <property type="protein sequence ID" value="CAH1392574.1"/>
    <property type="molecule type" value="Genomic_DNA"/>
</dbReference>
<protein>
    <submittedName>
        <fullName evidence="1">Uncharacterized protein</fullName>
    </submittedName>
</protein>
<evidence type="ECO:0000313" key="2">
    <source>
        <dbReference type="Proteomes" id="UP001152798"/>
    </source>
</evidence>
<proteinExistence type="predicted"/>
<keyword evidence="2" id="KW-1185">Reference proteome</keyword>
<reference evidence="1" key="1">
    <citation type="submission" date="2022-01" db="EMBL/GenBank/DDBJ databases">
        <authorList>
            <person name="King R."/>
        </authorList>
    </citation>
    <scope>NUCLEOTIDE SEQUENCE</scope>
</reference>
<accession>A0A9P0E2C8</accession>
<evidence type="ECO:0000313" key="1">
    <source>
        <dbReference type="EMBL" id="CAH1392574.1"/>
    </source>
</evidence>
<dbReference type="AlphaFoldDB" id="A0A9P0E2C8"/>
<organism evidence="1 2">
    <name type="scientific">Nezara viridula</name>
    <name type="common">Southern green stink bug</name>
    <name type="synonym">Cimex viridulus</name>
    <dbReference type="NCBI Taxonomy" id="85310"/>
    <lineage>
        <taxon>Eukaryota</taxon>
        <taxon>Metazoa</taxon>
        <taxon>Ecdysozoa</taxon>
        <taxon>Arthropoda</taxon>
        <taxon>Hexapoda</taxon>
        <taxon>Insecta</taxon>
        <taxon>Pterygota</taxon>
        <taxon>Neoptera</taxon>
        <taxon>Paraneoptera</taxon>
        <taxon>Hemiptera</taxon>
        <taxon>Heteroptera</taxon>
        <taxon>Panheteroptera</taxon>
        <taxon>Pentatomomorpha</taxon>
        <taxon>Pentatomoidea</taxon>
        <taxon>Pentatomidae</taxon>
        <taxon>Pentatominae</taxon>
        <taxon>Nezara</taxon>
    </lineage>
</organism>
<dbReference type="Proteomes" id="UP001152798">
    <property type="component" value="Chromosome 2"/>
</dbReference>
<sequence>MARICSVRNLKASEKTVSFNLKKLKEVQTHYIYAEILDTKLCLGGYDTGQDIEKFWSDCCKAIMEVAEEVLGSYEKEPRSSWFEE</sequence>
<name>A0A9P0E2C8_NEZVI</name>
<gene>
    <name evidence="1" type="ORF">NEZAVI_LOCUS3376</name>
</gene>